<dbReference type="EMBL" id="SGWV01000008">
    <property type="protein sequence ID" value="RZS56931.1"/>
    <property type="molecule type" value="Genomic_DNA"/>
</dbReference>
<dbReference type="GO" id="GO:0030313">
    <property type="term" value="C:cell envelope"/>
    <property type="evidence" value="ECO:0007669"/>
    <property type="project" value="UniProtKB-SubCell"/>
</dbReference>
<dbReference type="AlphaFoldDB" id="A0A4Q7LR78"/>
<keyword evidence="3" id="KW-0732">Signal</keyword>
<protein>
    <submittedName>
        <fullName evidence="6">Monosaccharide ABC transporter substrate-binding protein (CUT2 family)</fullName>
    </submittedName>
</protein>
<dbReference type="Proteomes" id="UP000293433">
    <property type="component" value="Unassembled WGS sequence"/>
</dbReference>
<dbReference type="PANTHER" id="PTHR46847:SF1">
    <property type="entry name" value="D-ALLOSE-BINDING PERIPLASMIC PROTEIN-RELATED"/>
    <property type="match status" value="1"/>
</dbReference>
<evidence type="ECO:0000256" key="3">
    <source>
        <dbReference type="ARBA" id="ARBA00022729"/>
    </source>
</evidence>
<evidence type="ECO:0000256" key="4">
    <source>
        <dbReference type="SAM" id="MobiDB-lite"/>
    </source>
</evidence>
<dbReference type="InterPro" id="IPR028082">
    <property type="entry name" value="Peripla_BP_I"/>
</dbReference>
<comment type="caution">
    <text evidence="6">The sequence shown here is derived from an EMBL/GenBank/DDBJ whole genome shotgun (WGS) entry which is preliminary data.</text>
</comment>
<name>A0A4Q7LR78_9BURK</name>
<evidence type="ECO:0000256" key="2">
    <source>
        <dbReference type="ARBA" id="ARBA00007639"/>
    </source>
</evidence>
<evidence type="ECO:0000259" key="5">
    <source>
        <dbReference type="Pfam" id="PF13407"/>
    </source>
</evidence>
<accession>A0A4Q7LR78</accession>
<reference evidence="6 7" key="1">
    <citation type="submission" date="2019-02" db="EMBL/GenBank/DDBJ databases">
        <title>Genomic Encyclopedia of Type Strains, Phase IV (KMG-IV): sequencing the most valuable type-strain genomes for metagenomic binning, comparative biology and taxonomic classification.</title>
        <authorList>
            <person name="Goeker M."/>
        </authorList>
    </citation>
    <scope>NUCLEOTIDE SEQUENCE [LARGE SCALE GENOMIC DNA]</scope>
    <source>
        <strain evidence="6 7">DSM 10617</strain>
    </source>
</reference>
<comment type="subcellular location">
    <subcellularLocation>
        <location evidence="1">Cell envelope</location>
    </subcellularLocation>
</comment>
<dbReference type="SUPFAM" id="SSF53822">
    <property type="entry name" value="Periplasmic binding protein-like I"/>
    <property type="match status" value="1"/>
</dbReference>
<organism evidence="6 7">
    <name type="scientific">Sphaerotilus mobilis</name>
    <dbReference type="NCBI Taxonomy" id="47994"/>
    <lineage>
        <taxon>Bacteria</taxon>
        <taxon>Pseudomonadati</taxon>
        <taxon>Pseudomonadota</taxon>
        <taxon>Betaproteobacteria</taxon>
        <taxon>Burkholderiales</taxon>
        <taxon>Sphaerotilaceae</taxon>
        <taxon>Sphaerotilus</taxon>
    </lineage>
</organism>
<feature type="domain" description="Periplasmic binding protein" evidence="5">
    <location>
        <begin position="62"/>
        <end position="319"/>
    </location>
</feature>
<evidence type="ECO:0000256" key="1">
    <source>
        <dbReference type="ARBA" id="ARBA00004196"/>
    </source>
</evidence>
<dbReference type="InterPro" id="IPR025997">
    <property type="entry name" value="SBP_2_dom"/>
</dbReference>
<evidence type="ECO:0000313" key="6">
    <source>
        <dbReference type="EMBL" id="RZS56931.1"/>
    </source>
</evidence>
<keyword evidence="7" id="KW-1185">Reference proteome</keyword>
<gene>
    <name evidence="6" type="ORF">EV685_1487</name>
</gene>
<comment type="similarity">
    <text evidence="2">Belongs to the bacterial solute-binding protein 2 family.</text>
</comment>
<proteinExistence type="inferred from homology"/>
<evidence type="ECO:0000313" key="7">
    <source>
        <dbReference type="Proteomes" id="UP000293433"/>
    </source>
</evidence>
<dbReference type="Pfam" id="PF13407">
    <property type="entry name" value="Peripla_BP_4"/>
    <property type="match status" value="1"/>
</dbReference>
<dbReference type="GO" id="GO:0030246">
    <property type="term" value="F:carbohydrate binding"/>
    <property type="evidence" value="ECO:0007669"/>
    <property type="project" value="UniProtKB-ARBA"/>
</dbReference>
<dbReference type="Gene3D" id="3.40.50.2300">
    <property type="match status" value="2"/>
</dbReference>
<sequence length="365" mass="38549">MAAPATSGVVGEPVGQDQDRDGTLGRNLLRRRLSVCLALSPLLPAGAGVAAVQAGERKRHLVVIPKASDQLFWDLVRSGVEQAVAEAGRAGRDVGLTWRGPAYSGDALAQIRILQSYIRPDVDAIVLAANDRTRLLEPVQAAVAAGIPVIILDSALDGDAHSALVATDNLAAGRQAAREMARRLGGKGDVLVLRTLAGSASTFDRGRGFVEELGRIAPTVRVVADVFGGGAPGDLRARAGELLRNHPDVDGIFSVNESSTDGMLRALRSVARPRRHIFIGFDATPFLLDAVGSGEIDALVIQDPRHMGLLGARLAISLMSDVRPAPASAPLPPGMANKKFTIETRLVTRENMAQPDIRQLMCLTC</sequence>
<dbReference type="PANTHER" id="PTHR46847">
    <property type="entry name" value="D-ALLOSE-BINDING PERIPLASMIC PROTEIN-RELATED"/>
    <property type="match status" value="1"/>
</dbReference>
<feature type="region of interest" description="Disordered" evidence="4">
    <location>
        <begin position="1"/>
        <end position="22"/>
    </location>
</feature>